<feature type="transmembrane region" description="Helical" evidence="8">
    <location>
        <begin position="110"/>
        <end position="137"/>
    </location>
</feature>
<evidence type="ECO:0000256" key="6">
    <source>
        <dbReference type="ARBA" id="ARBA00022989"/>
    </source>
</evidence>
<evidence type="ECO:0000256" key="5">
    <source>
        <dbReference type="ARBA" id="ARBA00022692"/>
    </source>
</evidence>
<comment type="caution">
    <text evidence="10">The sequence shown here is derived from an EMBL/GenBank/DDBJ whole genome shotgun (WGS) entry which is preliminary data.</text>
</comment>
<dbReference type="EMBL" id="WJXA01000010">
    <property type="protein sequence ID" value="KAF7128921.1"/>
    <property type="molecule type" value="Genomic_DNA"/>
</dbReference>
<evidence type="ECO:0000256" key="2">
    <source>
        <dbReference type="ARBA" id="ARBA00007651"/>
    </source>
</evidence>
<comment type="subcellular location">
    <subcellularLocation>
        <location evidence="1 8">Cell membrane</location>
        <topology evidence="1 8">Multi-pass membrane protein</topology>
    </subcellularLocation>
</comment>
<feature type="transmembrane region" description="Helical" evidence="8">
    <location>
        <begin position="73"/>
        <end position="98"/>
    </location>
</feature>
<keyword evidence="6 8" id="KW-1133">Transmembrane helix</keyword>
<dbReference type="AlphaFoldDB" id="A0A834G929"/>
<name>A0A834G929_RHOSS</name>
<evidence type="ECO:0000256" key="8">
    <source>
        <dbReference type="RuleBase" id="RU361233"/>
    </source>
</evidence>
<dbReference type="InterPro" id="IPR006702">
    <property type="entry name" value="CASP_dom"/>
</dbReference>
<feature type="transmembrane region" description="Helical" evidence="8">
    <location>
        <begin position="33"/>
        <end position="53"/>
    </location>
</feature>
<dbReference type="Proteomes" id="UP000626092">
    <property type="component" value="Unassembled WGS sequence"/>
</dbReference>
<evidence type="ECO:0000256" key="7">
    <source>
        <dbReference type="ARBA" id="ARBA00023136"/>
    </source>
</evidence>
<evidence type="ECO:0000256" key="4">
    <source>
        <dbReference type="ARBA" id="ARBA00022475"/>
    </source>
</evidence>
<dbReference type="NCBIfam" id="TIGR01569">
    <property type="entry name" value="A_tha_TIGR01569"/>
    <property type="match status" value="1"/>
</dbReference>
<evidence type="ECO:0000256" key="3">
    <source>
        <dbReference type="ARBA" id="ARBA00011489"/>
    </source>
</evidence>
<reference evidence="10" key="1">
    <citation type="submission" date="2019-11" db="EMBL/GenBank/DDBJ databases">
        <authorList>
            <person name="Liu Y."/>
            <person name="Hou J."/>
            <person name="Li T.-Q."/>
            <person name="Guan C.-H."/>
            <person name="Wu X."/>
            <person name="Wu H.-Z."/>
            <person name="Ling F."/>
            <person name="Zhang R."/>
            <person name="Shi X.-G."/>
            <person name="Ren J.-P."/>
            <person name="Chen E.-F."/>
            <person name="Sun J.-M."/>
        </authorList>
    </citation>
    <scope>NUCLEOTIDE SEQUENCE</scope>
    <source>
        <strain evidence="10">Adult_tree_wgs_1</strain>
        <tissue evidence="10">Leaves</tissue>
    </source>
</reference>
<keyword evidence="7 8" id="KW-0472">Membrane</keyword>
<dbReference type="Pfam" id="PF04535">
    <property type="entry name" value="CASP_dom"/>
    <property type="match status" value="1"/>
</dbReference>
<evidence type="ECO:0000259" key="9">
    <source>
        <dbReference type="Pfam" id="PF04535"/>
    </source>
</evidence>
<evidence type="ECO:0000313" key="11">
    <source>
        <dbReference type="Proteomes" id="UP000626092"/>
    </source>
</evidence>
<dbReference type="OrthoDB" id="992805at2759"/>
<accession>A0A834G929</accession>
<keyword evidence="11" id="KW-1185">Reference proteome</keyword>
<keyword evidence="5 8" id="KW-0812">Transmembrane</keyword>
<dbReference type="PANTHER" id="PTHR36488">
    <property type="entry name" value="CASP-LIKE PROTEIN 1U1"/>
    <property type="match status" value="1"/>
</dbReference>
<gene>
    <name evidence="10" type="ORF">RHSIM_Rhsim10G0002700</name>
</gene>
<feature type="domain" description="Casparian strip membrane protein" evidence="9">
    <location>
        <begin position="30"/>
        <end position="172"/>
    </location>
</feature>
<keyword evidence="4 8" id="KW-1003">Cell membrane</keyword>
<evidence type="ECO:0000313" key="10">
    <source>
        <dbReference type="EMBL" id="KAF7128921.1"/>
    </source>
</evidence>
<feature type="transmembrane region" description="Helical" evidence="8">
    <location>
        <begin position="157"/>
        <end position="176"/>
    </location>
</feature>
<comment type="similarity">
    <text evidence="2 8">Belongs to the Casparian strip membrane proteins (CASP) family.</text>
</comment>
<dbReference type="PANTHER" id="PTHR36488:SF8">
    <property type="entry name" value="CASP-LIKE PROTEIN 1U1"/>
    <property type="match status" value="1"/>
</dbReference>
<dbReference type="InterPro" id="IPR006459">
    <property type="entry name" value="CASP/CASPL"/>
</dbReference>
<organism evidence="10 11">
    <name type="scientific">Rhododendron simsii</name>
    <name type="common">Sims's rhododendron</name>
    <dbReference type="NCBI Taxonomy" id="118357"/>
    <lineage>
        <taxon>Eukaryota</taxon>
        <taxon>Viridiplantae</taxon>
        <taxon>Streptophyta</taxon>
        <taxon>Embryophyta</taxon>
        <taxon>Tracheophyta</taxon>
        <taxon>Spermatophyta</taxon>
        <taxon>Magnoliopsida</taxon>
        <taxon>eudicotyledons</taxon>
        <taxon>Gunneridae</taxon>
        <taxon>Pentapetalae</taxon>
        <taxon>asterids</taxon>
        <taxon>Ericales</taxon>
        <taxon>Ericaceae</taxon>
        <taxon>Ericoideae</taxon>
        <taxon>Rhodoreae</taxon>
        <taxon>Rhododendron</taxon>
    </lineage>
</organism>
<sequence length="204" mass="21879">MATKNSFEFRVKSFTAAAMSSPRQGGGFFKLQIMLRVLAIVFTLAAMVTMLTSDETVNFFGISLQARYSYSSAFKFILVADAIACTCSLLSLIFAFLLSRSEPNPSSYFAVFLHDLVLVLLMMAGCAAASAVGMVGLDGIAQVGWSPICGNVGKFCHKLTLSLAFSFMVILCYLALAVSSAHELKYLAGGTNNQVAEEGVTEEK</sequence>
<dbReference type="GO" id="GO:0005886">
    <property type="term" value="C:plasma membrane"/>
    <property type="evidence" value="ECO:0007669"/>
    <property type="project" value="UniProtKB-SubCell"/>
</dbReference>
<comment type="subunit">
    <text evidence="3 8">Homodimer and heterodimers.</text>
</comment>
<dbReference type="InterPro" id="IPR044173">
    <property type="entry name" value="CASPL"/>
</dbReference>
<proteinExistence type="inferred from homology"/>
<protein>
    <recommendedName>
        <fullName evidence="8">CASP-like protein</fullName>
    </recommendedName>
</protein>
<evidence type="ECO:0000256" key="1">
    <source>
        <dbReference type="ARBA" id="ARBA00004651"/>
    </source>
</evidence>